<keyword evidence="3" id="KW-1185">Reference proteome</keyword>
<dbReference type="RefSeq" id="WP_106610515.1">
    <property type="nucleotide sequence ID" value="NZ_PYGJ01000025.1"/>
</dbReference>
<dbReference type="AlphaFoldDB" id="A0A2P8F116"/>
<dbReference type="Pfam" id="PF13683">
    <property type="entry name" value="rve_3"/>
    <property type="match status" value="1"/>
</dbReference>
<gene>
    <name evidence="2" type="ORF">CLV88_12530</name>
</gene>
<accession>A0A2P8F116</accession>
<dbReference type="EMBL" id="PYGJ01000025">
    <property type="protein sequence ID" value="PSL15385.1"/>
    <property type="molecule type" value="Genomic_DNA"/>
</dbReference>
<evidence type="ECO:0000259" key="1">
    <source>
        <dbReference type="Pfam" id="PF13683"/>
    </source>
</evidence>
<dbReference type="InterPro" id="IPR001584">
    <property type="entry name" value="Integrase_cat-core"/>
</dbReference>
<protein>
    <submittedName>
        <fullName evidence="2">Integrase-like protein</fullName>
    </submittedName>
</protein>
<dbReference type="Proteomes" id="UP000240418">
    <property type="component" value="Unassembled WGS sequence"/>
</dbReference>
<dbReference type="GO" id="GO:0015074">
    <property type="term" value="P:DNA integration"/>
    <property type="evidence" value="ECO:0007669"/>
    <property type="project" value="InterPro"/>
</dbReference>
<dbReference type="OrthoDB" id="9813285at2"/>
<comment type="caution">
    <text evidence="2">The sequence shown here is derived from an EMBL/GenBank/DDBJ whole genome shotgun (WGS) entry which is preliminary data.</text>
</comment>
<feature type="domain" description="Integrase catalytic" evidence="1">
    <location>
        <begin position="29"/>
        <end position="61"/>
    </location>
</feature>
<evidence type="ECO:0000313" key="2">
    <source>
        <dbReference type="EMBL" id="PSL15385.1"/>
    </source>
</evidence>
<reference evidence="2 3" key="1">
    <citation type="submission" date="2018-03" db="EMBL/GenBank/DDBJ databases">
        <title>Genomic Encyclopedia of Archaeal and Bacterial Type Strains, Phase II (KMG-II): from individual species to whole genera.</title>
        <authorList>
            <person name="Goeker M."/>
        </authorList>
    </citation>
    <scope>NUCLEOTIDE SEQUENCE [LARGE SCALE GENOMIC DNA]</scope>
    <source>
        <strain evidence="2 3">DSM 100673</strain>
    </source>
</reference>
<organism evidence="2 3">
    <name type="scientific">Shimia abyssi</name>
    <dbReference type="NCBI Taxonomy" id="1662395"/>
    <lineage>
        <taxon>Bacteria</taxon>
        <taxon>Pseudomonadati</taxon>
        <taxon>Pseudomonadota</taxon>
        <taxon>Alphaproteobacteria</taxon>
        <taxon>Rhodobacterales</taxon>
        <taxon>Roseobacteraceae</taxon>
    </lineage>
</organism>
<evidence type="ECO:0000313" key="3">
    <source>
        <dbReference type="Proteomes" id="UP000240418"/>
    </source>
</evidence>
<name>A0A2P8F116_9RHOB</name>
<sequence>MGFVVSAKIGRGRRLGDKFEASEEFVAPFSQPGKPKYNVFSESFHGKFRAEYLNTRWFVGLGGALASAPQPIP</sequence>
<proteinExistence type="predicted"/>